<sequence>MTPSKPDPANDSELNVINAALQHAQAGIECARKAICELRPSDEYVKALDALEAARVTLERVSQNT</sequence>
<organism evidence="1 2">
    <name type="scientific">Paraburkholderia monticola</name>
    <dbReference type="NCBI Taxonomy" id="1399968"/>
    <lineage>
        <taxon>Bacteria</taxon>
        <taxon>Pseudomonadati</taxon>
        <taxon>Pseudomonadota</taxon>
        <taxon>Betaproteobacteria</taxon>
        <taxon>Burkholderiales</taxon>
        <taxon>Burkholderiaceae</taxon>
        <taxon>Paraburkholderia</taxon>
    </lineage>
</organism>
<dbReference type="STRING" id="1399968.CI15_07645"/>
<comment type="caution">
    <text evidence="1">The sequence shown here is derived from an EMBL/GenBank/DDBJ whole genome shotgun (WGS) entry which is preliminary data.</text>
</comment>
<gene>
    <name evidence="1" type="ORF">CI15_07645</name>
</gene>
<dbReference type="RefSeq" id="WP_062125764.1">
    <property type="nucleotide sequence ID" value="NZ_LRBG01000004.1"/>
</dbReference>
<dbReference type="EMBL" id="LRBG01000004">
    <property type="protein sequence ID" value="KXU90034.1"/>
    <property type="molecule type" value="Genomic_DNA"/>
</dbReference>
<reference evidence="1 2" key="1">
    <citation type="journal article" date="2015" name="Int. J. Syst. Evol. Microbiol.">
        <title>Burkholderia monticola sp. nov., isolated from mountain soil.</title>
        <authorList>
            <person name="Baek I."/>
            <person name="Seo B."/>
            <person name="Lee I."/>
            <person name="Yi H."/>
            <person name="Chun J."/>
        </authorList>
    </citation>
    <scope>NUCLEOTIDE SEQUENCE [LARGE SCALE GENOMIC DNA]</scope>
    <source>
        <strain evidence="1 2">JC2948</strain>
    </source>
</reference>
<evidence type="ECO:0000313" key="1">
    <source>
        <dbReference type="EMBL" id="KXU90034.1"/>
    </source>
</evidence>
<dbReference type="AlphaFoldDB" id="A0A149PYH2"/>
<protein>
    <submittedName>
        <fullName evidence="1">Uncharacterized protein</fullName>
    </submittedName>
</protein>
<proteinExistence type="predicted"/>
<keyword evidence="2" id="KW-1185">Reference proteome</keyword>
<accession>A0A149PYH2</accession>
<dbReference type="Proteomes" id="UP000075613">
    <property type="component" value="Unassembled WGS sequence"/>
</dbReference>
<name>A0A149PYH2_9BURK</name>
<dbReference type="OrthoDB" id="9952460at2"/>
<evidence type="ECO:0000313" key="2">
    <source>
        <dbReference type="Proteomes" id="UP000075613"/>
    </source>
</evidence>